<dbReference type="Pfam" id="PF20154">
    <property type="entry name" value="LNT_N"/>
    <property type="match status" value="1"/>
</dbReference>
<feature type="transmembrane region" description="Helical" evidence="9">
    <location>
        <begin position="89"/>
        <end position="108"/>
    </location>
</feature>
<dbReference type="AlphaFoldDB" id="A0A139SSI1"/>
<evidence type="ECO:0000256" key="1">
    <source>
        <dbReference type="ARBA" id="ARBA00004651"/>
    </source>
</evidence>
<dbReference type="EC" id="2.3.1.269" evidence="9"/>
<gene>
    <name evidence="9" type="primary">lnt</name>
    <name evidence="12" type="ORF">AXK11_02265</name>
</gene>
<evidence type="ECO:0000256" key="8">
    <source>
        <dbReference type="ARBA" id="ARBA00023315"/>
    </source>
</evidence>
<dbReference type="OrthoDB" id="9811121at2"/>
<name>A0A139SSI1_9BACT</name>
<protein>
    <recommendedName>
        <fullName evidence="9">Apolipoprotein N-acyltransferase</fullName>
        <shortName evidence="9">ALP N-acyltransferase</shortName>
        <ecNumber evidence="9">2.3.1.269</ecNumber>
    </recommendedName>
</protein>
<comment type="pathway">
    <text evidence="9">Protein modification; lipoprotein biosynthesis (N-acyl transfer).</text>
</comment>
<feature type="transmembrane region" description="Helical" evidence="9">
    <location>
        <begin position="188"/>
        <end position="213"/>
    </location>
</feature>
<dbReference type="PANTHER" id="PTHR38686">
    <property type="entry name" value="APOLIPOPROTEIN N-ACYLTRANSFERASE"/>
    <property type="match status" value="1"/>
</dbReference>
<dbReference type="GO" id="GO:0042158">
    <property type="term" value="P:lipoprotein biosynthetic process"/>
    <property type="evidence" value="ECO:0007669"/>
    <property type="project" value="UniProtKB-UniRule"/>
</dbReference>
<comment type="caution">
    <text evidence="12">The sequence shown here is derived from an EMBL/GenBank/DDBJ whole genome shotgun (WGS) entry which is preliminary data.</text>
</comment>
<reference evidence="13" key="1">
    <citation type="submission" date="2016-02" db="EMBL/GenBank/DDBJ databases">
        <authorList>
            <person name="Sanders J.G."/>
            <person name="Lin J.Y."/>
            <person name="Wertz J.T."/>
            <person name="Russell J.A."/>
            <person name="Moreau C.S."/>
            <person name="Powell S."/>
        </authorList>
    </citation>
    <scope>NUCLEOTIDE SEQUENCE [LARGE SCALE GENOMIC DNA]</scope>
    <source>
        <strain evidence="13">CAG34</strain>
    </source>
</reference>
<keyword evidence="4 9" id="KW-0808">Transferase</keyword>
<dbReference type="GO" id="GO:0005886">
    <property type="term" value="C:plasma membrane"/>
    <property type="evidence" value="ECO:0007669"/>
    <property type="project" value="UniProtKB-SubCell"/>
</dbReference>
<dbReference type="InterPro" id="IPR045378">
    <property type="entry name" value="LNT_N"/>
</dbReference>
<feature type="domain" description="CN hydrolase" evidence="11">
    <location>
        <begin position="266"/>
        <end position="520"/>
    </location>
</feature>
<evidence type="ECO:0000259" key="11">
    <source>
        <dbReference type="PROSITE" id="PS50263"/>
    </source>
</evidence>
<evidence type="ECO:0000313" key="13">
    <source>
        <dbReference type="Proteomes" id="UP000070058"/>
    </source>
</evidence>
<feature type="transmembrane region" description="Helical" evidence="9">
    <location>
        <begin position="234"/>
        <end position="253"/>
    </location>
</feature>
<dbReference type="EMBL" id="LSZQ01000014">
    <property type="protein sequence ID" value="KXU37538.1"/>
    <property type="molecule type" value="Genomic_DNA"/>
</dbReference>
<comment type="function">
    <text evidence="9">Catalyzes the phospholipid dependent N-acylation of the N-terminal cysteine of apolipoprotein, the last step in lipoprotein maturation.</text>
</comment>
<evidence type="ECO:0000256" key="4">
    <source>
        <dbReference type="ARBA" id="ARBA00022679"/>
    </source>
</evidence>
<evidence type="ECO:0000256" key="5">
    <source>
        <dbReference type="ARBA" id="ARBA00022692"/>
    </source>
</evidence>
<keyword evidence="8 9" id="KW-0012">Acyltransferase</keyword>
<keyword evidence="13" id="KW-1185">Reference proteome</keyword>
<dbReference type="InterPro" id="IPR036526">
    <property type="entry name" value="C-N_Hydrolase_sf"/>
</dbReference>
<evidence type="ECO:0000256" key="3">
    <source>
        <dbReference type="ARBA" id="ARBA00022475"/>
    </source>
</evidence>
<dbReference type="PANTHER" id="PTHR38686:SF1">
    <property type="entry name" value="APOLIPOPROTEIN N-ACYLTRANSFERASE"/>
    <property type="match status" value="1"/>
</dbReference>
<dbReference type="SUPFAM" id="SSF56317">
    <property type="entry name" value="Carbon-nitrogen hydrolase"/>
    <property type="match status" value="1"/>
</dbReference>
<evidence type="ECO:0000256" key="9">
    <source>
        <dbReference type="HAMAP-Rule" id="MF_01148"/>
    </source>
</evidence>
<dbReference type="PROSITE" id="PS50263">
    <property type="entry name" value="CN_HYDROLASE"/>
    <property type="match status" value="1"/>
</dbReference>
<feature type="region of interest" description="Disordered" evidence="10">
    <location>
        <begin position="1"/>
        <end position="29"/>
    </location>
</feature>
<evidence type="ECO:0000256" key="2">
    <source>
        <dbReference type="ARBA" id="ARBA00010065"/>
    </source>
</evidence>
<dbReference type="Pfam" id="PF00795">
    <property type="entry name" value="CN_hydrolase"/>
    <property type="match status" value="1"/>
</dbReference>
<feature type="transmembrane region" description="Helical" evidence="9">
    <location>
        <begin position="150"/>
        <end position="168"/>
    </location>
</feature>
<evidence type="ECO:0000256" key="7">
    <source>
        <dbReference type="ARBA" id="ARBA00023136"/>
    </source>
</evidence>
<dbReference type="RefSeq" id="WP_068628838.1">
    <property type="nucleotide sequence ID" value="NZ_LSZQ01000014.1"/>
</dbReference>
<accession>A0A139SSI1</accession>
<comment type="subcellular location">
    <subcellularLocation>
        <location evidence="1 9">Cell membrane</location>
        <topology evidence="1 9">Multi-pass membrane protein</topology>
    </subcellularLocation>
</comment>
<dbReference type="InterPro" id="IPR003010">
    <property type="entry name" value="C-N_Hydrolase"/>
</dbReference>
<evidence type="ECO:0000313" key="12">
    <source>
        <dbReference type="EMBL" id="KXU37538.1"/>
    </source>
</evidence>
<feature type="transmembrane region" description="Helical" evidence="9">
    <location>
        <begin position="114"/>
        <end position="138"/>
    </location>
</feature>
<comment type="similarity">
    <text evidence="2 9">Belongs to the CN hydrolase family. Apolipoprotein N-acyltransferase subfamily.</text>
</comment>
<keyword evidence="7 9" id="KW-0472">Membrane</keyword>
<keyword evidence="5 9" id="KW-0812">Transmembrane</keyword>
<feature type="transmembrane region" description="Helical" evidence="9">
    <location>
        <begin position="66"/>
        <end position="82"/>
    </location>
</feature>
<sequence length="565" mass="63149">MQPDKDSVQSKSSRRAAPSPAPAAHDDPYAERPSFWAQQRDGLWAVGIFLVTTVLTALSFPPFKTSEFAYAFAAPAVFWAYARPRFRLYAGTLFAAQAVAWGVILGWLHHVTWAGLLLLAPFVGAWVGLWYGAVWWAMPRMHTRRPLERIMVILGLAALWAVIEWTRQWAFGGFPWLPLAASQWQRSIVLQVASLTGQGGVSFLLILFNLGLAAYAHRLLRQSHKGLRKRSPEFMVALMALIFPSFLMLGDTFRQRREDVARLTLVQPHVPQELKWEPAHGQQIERTLEQLTLQAAREWPDAILWPEAVTPWAVLGEPRASDFVNSLAARVRVPLVLGSIAVEDAGFPEEAWFNAVLIATPEGGISPSYYAKRRLVPFGEYVPLRPLLGWLSKVVPVGDDFSRGRDPHPILLPMQSRIAVLGPLVCYEDTYPQLARASVRSGAEVLTVHTNNGWFGQSGAAVQHAAHSVLRAVETRRPVIRVGNSGWSGWIDEFGNVRDTMTDAEGSIYFRGVKTISLSRDTRWAERQSLYVRYGDWFVLLCAALALSAWALLRFTPTPTEPSEL</sequence>
<evidence type="ECO:0000256" key="10">
    <source>
        <dbReference type="SAM" id="MobiDB-lite"/>
    </source>
</evidence>
<dbReference type="InterPro" id="IPR004563">
    <property type="entry name" value="Apolipo_AcylTrfase"/>
</dbReference>
<feature type="transmembrane region" description="Helical" evidence="9">
    <location>
        <begin position="42"/>
        <end position="60"/>
    </location>
</feature>
<comment type="catalytic activity">
    <reaction evidence="9">
        <text>N-terminal S-1,2-diacyl-sn-glyceryl-L-cysteinyl-[lipoprotein] + a glycerophospholipid = N-acyl-S-1,2-diacyl-sn-glyceryl-L-cysteinyl-[lipoprotein] + a 2-acyl-sn-glycero-3-phospholipid + H(+)</text>
        <dbReference type="Rhea" id="RHEA:48228"/>
        <dbReference type="Rhea" id="RHEA-COMP:14681"/>
        <dbReference type="Rhea" id="RHEA-COMP:14684"/>
        <dbReference type="ChEBI" id="CHEBI:15378"/>
        <dbReference type="ChEBI" id="CHEBI:136912"/>
        <dbReference type="ChEBI" id="CHEBI:140656"/>
        <dbReference type="ChEBI" id="CHEBI:140657"/>
        <dbReference type="ChEBI" id="CHEBI:140660"/>
        <dbReference type="EC" id="2.3.1.269"/>
    </reaction>
</comment>
<dbReference type="Gene3D" id="3.60.110.10">
    <property type="entry name" value="Carbon-nitrogen hydrolase"/>
    <property type="match status" value="1"/>
</dbReference>
<dbReference type="UniPathway" id="UPA00666"/>
<dbReference type="Proteomes" id="UP000070058">
    <property type="component" value="Unassembled WGS sequence"/>
</dbReference>
<organism evidence="12 13">
    <name type="scientific">Cephaloticoccus primus</name>
    <dbReference type="NCBI Taxonomy" id="1548207"/>
    <lineage>
        <taxon>Bacteria</taxon>
        <taxon>Pseudomonadati</taxon>
        <taxon>Verrucomicrobiota</taxon>
        <taxon>Opitutia</taxon>
        <taxon>Opitutales</taxon>
        <taxon>Opitutaceae</taxon>
        <taxon>Cephaloticoccus</taxon>
    </lineage>
</organism>
<keyword evidence="3 9" id="KW-1003">Cell membrane</keyword>
<dbReference type="STRING" id="1548207.AXK11_02265"/>
<dbReference type="NCBIfam" id="TIGR00546">
    <property type="entry name" value="lnt"/>
    <property type="match status" value="1"/>
</dbReference>
<keyword evidence="6 9" id="KW-1133">Transmembrane helix</keyword>
<dbReference type="GO" id="GO:0016410">
    <property type="term" value="F:N-acyltransferase activity"/>
    <property type="evidence" value="ECO:0007669"/>
    <property type="project" value="UniProtKB-UniRule"/>
</dbReference>
<proteinExistence type="inferred from homology"/>
<evidence type="ECO:0000256" key="6">
    <source>
        <dbReference type="ARBA" id="ARBA00022989"/>
    </source>
</evidence>
<dbReference type="CDD" id="cd07571">
    <property type="entry name" value="ALP_N-acyl_transferase"/>
    <property type="match status" value="1"/>
</dbReference>
<dbReference type="HAMAP" id="MF_01148">
    <property type="entry name" value="Lnt"/>
    <property type="match status" value="1"/>
</dbReference>